<feature type="transmembrane region" description="Helical" evidence="2">
    <location>
        <begin position="194"/>
        <end position="216"/>
    </location>
</feature>
<dbReference type="Proteomes" id="UP000807025">
    <property type="component" value="Unassembled WGS sequence"/>
</dbReference>
<evidence type="ECO:0000313" key="4">
    <source>
        <dbReference type="Proteomes" id="UP000807025"/>
    </source>
</evidence>
<feature type="compositionally biased region" description="Polar residues" evidence="1">
    <location>
        <begin position="606"/>
        <end position="616"/>
    </location>
</feature>
<keyword evidence="2" id="KW-0812">Transmembrane</keyword>
<proteinExistence type="predicted"/>
<sequence length="658" mass="72080">MAWPIAGPSSAQDGFPATQRLQDPQQHNKPRHRQTKKRPSRQYSPSSGLLTILASIAASSVTASCSPTPPVFLCPFLSTIQDNGHDRRDNVLDEDISSDLLPNSPTPTKHRREKRRVPVRYEKGNDGRWRRMDTFTLYGSTICFNCQEPTIIASPTSLLDPMKDSTDAPDDPNNLDITLPPGWGKKNSVKDKTIIVTLPLVLAFVICFLIIGCLFWRKSRAKKYREHDIEMKALQLRRNEEDNESIVIQAALTKQKLWARATARWKANARYTARQRRGKRSVASRGSASYSSAVSLPNAINDNQSTDRNASTSSRSPSRRTSISNTTGPQYTTENAETPVSISVSPPSPAPASPPAYHQPLRQLSVDNLGSAGALSQRQSFKVSAFPPHPPDSVADDTLGESVVGDSSLRYTTVNSAHVATDDKALLARLGDLASEPPVEPTDSVAASALEVSAPVWQDEQLEDFATISDRSRPHHGFSSFSSSYDSGFPLPPLAVSLKGKEADLSYYEYEYSYDDIADVEPEIGPSAPPFVEFPAPSAPPLDDSFFGEHAGPSAPPFPVDEDDHAVEQHSDRSMFSDSTDDASEYVDEEFLVAVHAFGTTLTRSQDLATTASNEPQPSPPSPLNHSTSDYPRHRPSPIESAQDSVMNDCIPLPRYQP</sequence>
<feature type="region of interest" description="Disordered" evidence="1">
    <location>
        <begin position="521"/>
        <end position="582"/>
    </location>
</feature>
<feature type="compositionally biased region" description="Polar residues" evidence="1">
    <location>
        <begin position="328"/>
        <end position="338"/>
    </location>
</feature>
<organism evidence="3 4">
    <name type="scientific">Pleurotus eryngii</name>
    <name type="common">Boletus of the steppes</name>
    <dbReference type="NCBI Taxonomy" id="5323"/>
    <lineage>
        <taxon>Eukaryota</taxon>
        <taxon>Fungi</taxon>
        <taxon>Dikarya</taxon>
        <taxon>Basidiomycota</taxon>
        <taxon>Agaricomycotina</taxon>
        <taxon>Agaricomycetes</taxon>
        <taxon>Agaricomycetidae</taxon>
        <taxon>Agaricales</taxon>
        <taxon>Pleurotineae</taxon>
        <taxon>Pleurotaceae</taxon>
        <taxon>Pleurotus</taxon>
    </lineage>
</organism>
<feature type="compositionally biased region" description="Basic residues" evidence="1">
    <location>
        <begin position="28"/>
        <end position="40"/>
    </location>
</feature>
<dbReference type="AlphaFoldDB" id="A0A9P6A9P8"/>
<accession>A0A9P6A9P8</accession>
<feature type="region of interest" description="Disordered" evidence="1">
    <location>
        <begin position="270"/>
        <end position="358"/>
    </location>
</feature>
<keyword evidence="2" id="KW-1133">Transmembrane helix</keyword>
<feature type="compositionally biased region" description="Basic residues" evidence="1">
    <location>
        <begin position="273"/>
        <end position="282"/>
    </location>
</feature>
<keyword evidence="4" id="KW-1185">Reference proteome</keyword>
<keyword evidence="2" id="KW-0472">Membrane</keyword>
<dbReference type="OrthoDB" id="2756128at2759"/>
<feature type="compositionally biased region" description="Low complexity" evidence="1">
    <location>
        <begin position="283"/>
        <end position="295"/>
    </location>
</feature>
<feature type="compositionally biased region" description="Basic and acidic residues" evidence="1">
    <location>
        <begin position="566"/>
        <end position="575"/>
    </location>
</feature>
<feature type="region of interest" description="Disordered" evidence="1">
    <location>
        <begin position="88"/>
        <end position="115"/>
    </location>
</feature>
<evidence type="ECO:0000256" key="2">
    <source>
        <dbReference type="SAM" id="Phobius"/>
    </source>
</evidence>
<comment type="caution">
    <text evidence="3">The sequence shown here is derived from an EMBL/GenBank/DDBJ whole genome shotgun (WGS) entry which is preliminary data.</text>
</comment>
<feature type="compositionally biased region" description="Low complexity" evidence="1">
    <location>
        <begin position="308"/>
        <end position="327"/>
    </location>
</feature>
<feature type="region of interest" description="Disordered" evidence="1">
    <location>
        <begin position="606"/>
        <end position="658"/>
    </location>
</feature>
<dbReference type="EMBL" id="MU154521">
    <property type="protein sequence ID" value="KAF9502189.1"/>
    <property type="molecule type" value="Genomic_DNA"/>
</dbReference>
<evidence type="ECO:0000313" key="3">
    <source>
        <dbReference type="EMBL" id="KAF9502189.1"/>
    </source>
</evidence>
<feature type="region of interest" description="Disordered" evidence="1">
    <location>
        <begin position="1"/>
        <end position="45"/>
    </location>
</feature>
<reference evidence="3" key="1">
    <citation type="submission" date="2020-11" db="EMBL/GenBank/DDBJ databases">
        <authorList>
            <consortium name="DOE Joint Genome Institute"/>
            <person name="Ahrendt S."/>
            <person name="Riley R."/>
            <person name="Andreopoulos W."/>
            <person name="Labutti K."/>
            <person name="Pangilinan J."/>
            <person name="Ruiz-Duenas F.J."/>
            <person name="Barrasa J.M."/>
            <person name="Sanchez-Garcia M."/>
            <person name="Camarero S."/>
            <person name="Miyauchi S."/>
            <person name="Serrano A."/>
            <person name="Linde D."/>
            <person name="Babiker R."/>
            <person name="Drula E."/>
            <person name="Ayuso-Fernandez I."/>
            <person name="Pacheco R."/>
            <person name="Padilla G."/>
            <person name="Ferreira P."/>
            <person name="Barriuso J."/>
            <person name="Kellner H."/>
            <person name="Castanera R."/>
            <person name="Alfaro M."/>
            <person name="Ramirez L."/>
            <person name="Pisabarro A.G."/>
            <person name="Kuo A."/>
            <person name="Tritt A."/>
            <person name="Lipzen A."/>
            <person name="He G."/>
            <person name="Yan M."/>
            <person name="Ng V."/>
            <person name="Cullen D."/>
            <person name="Martin F."/>
            <person name="Rosso M.-N."/>
            <person name="Henrissat B."/>
            <person name="Hibbett D."/>
            <person name="Martinez A.T."/>
            <person name="Grigoriev I.V."/>
        </authorList>
    </citation>
    <scope>NUCLEOTIDE SEQUENCE</scope>
    <source>
        <strain evidence="3">ATCC 90797</strain>
    </source>
</reference>
<feature type="compositionally biased region" description="Polar residues" evidence="1">
    <location>
        <begin position="298"/>
        <end position="307"/>
    </location>
</feature>
<name>A0A9P6A9P8_PLEER</name>
<protein>
    <submittedName>
        <fullName evidence="3">Uncharacterized protein</fullName>
    </submittedName>
</protein>
<evidence type="ECO:0000256" key="1">
    <source>
        <dbReference type="SAM" id="MobiDB-lite"/>
    </source>
</evidence>
<gene>
    <name evidence="3" type="ORF">BDN71DRAFT_1437693</name>
</gene>